<reference evidence="1" key="1">
    <citation type="journal article" date="2021" name="Evol. Appl.">
        <title>The genome of the Pyrenean desman and the effects of bottlenecks and inbreeding on the genomic landscape of an endangered species.</title>
        <authorList>
            <person name="Escoda L."/>
            <person name="Castresana J."/>
        </authorList>
    </citation>
    <scope>NUCLEOTIDE SEQUENCE</scope>
    <source>
        <strain evidence="1">IBE-C5619</strain>
    </source>
</reference>
<dbReference type="SUPFAM" id="SSF48726">
    <property type="entry name" value="Immunoglobulin"/>
    <property type="match status" value="1"/>
</dbReference>
<evidence type="ECO:0000313" key="1">
    <source>
        <dbReference type="EMBL" id="KAG8505779.1"/>
    </source>
</evidence>
<feature type="non-terminal residue" evidence="1">
    <location>
        <position position="1"/>
    </location>
</feature>
<protein>
    <recommendedName>
        <fullName evidence="3">Immunoglobulin C1-set domain-containing protein</fullName>
    </recommendedName>
</protein>
<evidence type="ECO:0008006" key="3">
    <source>
        <dbReference type="Google" id="ProtNLM"/>
    </source>
</evidence>
<comment type="caution">
    <text evidence="1">The sequence shown here is derived from an EMBL/GenBank/DDBJ whole genome shotgun (WGS) entry which is preliminary data.</text>
</comment>
<keyword evidence="2" id="KW-1185">Reference proteome</keyword>
<dbReference type="InterPro" id="IPR036179">
    <property type="entry name" value="Ig-like_dom_sf"/>
</dbReference>
<dbReference type="Proteomes" id="UP000700334">
    <property type="component" value="Unassembled WGS sequence"/>
</dbReference>
<proteinExistence type="predicted"/>
<dbReference type="OrthoDB" id="9940220at2759"/>
<organism evidence="1 2">
    <name type="scientific">Galemys pyrenaicus</name>
    <name type="common">Iberian desman</name>
    <name type="synonym">Pyrenean desman</name>
    <dbReference type="NCBI Taxonomy" id="202257"/>
    <lineage>
        <taxon>Eukaryota</taxon>
        <taxon>Metazoa</taxon>
        <taxon>Chordata</taxon>
        <taxon>Craniata</taxon>
        <taxon>Vertebrata</taxon>
        <taxon>Euteleostomi</taxon>
        <taxon>Mammalia</taxon>
        <taxon>Eutheria</taxon>
        <taxon>Laurasiatheria</taxon>
        <taxon>Eulipotyphla</taxon>
        <taxon>Talpidae</taxon>
        <taxon>Galemys</taxon>
    </lineage>
</organism>
<sequence length="71" mass="7711">IKDASSVFFTYVIVYPAKAPSLQHHSLLVCPVSGFYPGHTETLVMFETVPQSGVAYTCHVDPSLTNPVTVD</sequence>
<accession>A0A8J6DEQ8</accession>
<name>A0A8J6DEQ8_GALPY</name>
<evidence type="ECO:0000313" key="2">
    <source>
        <dbReference type="Proteomes" id="UP000700334"/>
    </source>
</evidence>
<gene>
    <name evidence="1" type="ORF">J0S82_007480</name>
</gene>
<dbReference type="EMBL" id="JAGFMF010012228">
    <property type="protein sequence ID" value="KAG8505779.1"/>
    <property type="molecule type" value="Genomic_DNA"/>
</dbReference>
<dbReference type="AlphaFoldDB" id="A0A8J6DEQ8"/>